<evidence type="ECO:0000256" key="1">
    <source>
        <dbReference type="SAM" id="Coils"/>
    </source>
</evidence>
<evidence type="ECO:0000313" key="3">
    <source>
        <dbReference type="Proteomes" id="UP000004995"/>
    </source>
</evidence>
<keyword evidence="1" id="KW-0175">Coiled coil</keyword>
<dbReference type="eggNOG" id="ENOG502R1HS">
    <property type="taxonomic scope" value="Eukaryota"/>
</dbReference>
<dbReference type="InParanoid" id="K3ZF48"/>
<feature type="coiled-coil region" evidence="1">
    <location>
        <begin position="181"/>
        <end position="272"/>
    </location>
</feature>
<accession>K3ZF48</accession>
<dbReference type="HOGENOM" id="CLU_059306_0_0_1"/>
<proteinExistence type="predicted"/>
<sequence length="416" mass="47641">MGGEQSRESSSQSQGWQLEEVSRVARELSNQVTTLERRVQDLERKNTELSGDKGKLEKNLEEKTKAAHVLSNQVSTMKHRLQELERRNAEQCNELVQQLEDTRKAGLVFMDAAGLYQEVAERQIKAKVEELDDTRKAGLMFMSAADSYEEVAEKQIKAREMELGDTRKAAVLFMDAADAYQEEAEKQVKAKAEELEDTRKAGLVFMDAADMYQEEAEKQIKAKVEELEGTRKAVLVFMDAADAYQEEAEKQIKAKVEELKVLRAQNVEMDERVENDKLGTEVSTVEQKYVLPEVEVERLKMEEIMEAVLKEFDAEKAEIIKVPEDLKTNGENEKLSEVYEIEQKHSLFEVEVERLKMELGALVGKEAVADAFDVQKEENMKESNDLKRKVEEVYAIKDFVRGENDKLRLEVLTTEQ</sequence>
<name>K3ZF48_SETIT</name>
<dbReference type="EMBL" id="AGNK02002050">
    <property type="status" value="NOT_ANNOTATED_CDS"/>
    <property type="molecule type" value="Genomic_DNA"/>
</dbReference>
<dbReference type="Gramene" id="KQL16747">
    <property type="protein sequence ID" value="KQL16747"/>
    <property type="gene ID" value="SETIT_025197mg"/>
</dbReference>
<organism evidence="2 3">
    <name type="scientific">Setaria italica</name>
    <name type="common">Foxtail millet</name>
    <name type="synonym">Panicum italicum</name>
    <dbReference type="NCBI Taxonomy" id="4555"/>
    <lineage>
        <taxon>Eukaryota</taxon>
        <taxon>Viridiplantae</taxon>
        <taxon>Streptophyta</taxon>
        <taxon>Embryophyta</taxon>
        <taxon>Tracheophyta</taxon>
        <taxon>Spermatophyta</taxon>
        <taxon>Magnoliopsida</taxon>
        <taxon>Liliopsida</taxon>
        <taxon>Poales</taxon>
        <taxon>Poaceae</taxon>
        <taxon>PACMAD clade</taxon>
        <taxon>Panicoideae</taxon>
        <taxon>Panicodae</taxon>
        <taxon>Paniceae</taxon>
        <taxon>Cenchrinae</taxon>
        <taxon>Setaria</taxon>
    </lineage>
</organism>
<feature type="coiled-coil region" evidence="1">
    <location>
        <begin position="18"/>
        <end position="137"/>
    </location>
</feature>
<protein>
    <submittedName>
        <fullName evidence="2">Uncharacterized protein</fullName>
    </submittedName>
</protein>
<reference evidence="3" key="1">
    <citation type="journal article" date="2012" name="Nat. Biotechnol.">
        <title>Reference genome sequence of the model plant Setaria.</title>
        <authorList>
            <person name="Bennetzen J.L."/>
            <person name="Schmutz J."/>
            <person name="Wang H."/>
            <person name="Percifield R."/>
            <person name="Hawkins J."/>
            <person name="Pontaroli A.C."/>
            <person name="Estep M."/>
            <person name="Feng L."/>
            <person name="Vaughn J.N."/>
            <person name="Grimwood J."/>
            <person name="Jenkins J."/>
            <person name="Barry K."/>
            <person name="Lindquist E."/>
            <person name="Hellsten U."/>
            <person name="Deshpande S."/>
            <person name="Wang X."/>
            <person name="Wu X."/>
            <person name="Mitros T."/>
            <person name="Triplett J."/>
            <person name="Yang X."/>
            <person name="Ye C.Y."/>
            <person name="Mauro-Herrera M."/>
            <person name="Wang L."/>
            <person name="Li P."/>
            <person name="Sharma M."/>
            <person name="Sharma R."/>
            <person name="Ronald P.C."/>
            <person name="Panaud O."/>
            <person name="Kellogg E.A."/>
            <person name="Brutnell T.P."/>
            <person name="Doust A.N."/>
            <person name="Tuskan G.A."/>
            <person name="Rokhsar D."/>
            <person name="Devos K.M."/>
        </authorList>
    </citation>
    <scope>NUCLEOTIDE SEQUENCE [LARGE SCALE GENOMIC DNA]</scope>
    <source>
        <strain evidence="3">cv. Yugu1</strain>
    </source>
</reference>
<dbReference type="EnsemblPlants" id="KQL16747">
    <property type="protein sequence ID" value="KQL16747"/>
    <property type="gene ID" value="SETIT_025197mg"/>
</dbReference>
<dbReference type="OMA" id="GLMFMSA"/>
<dbReference type="Proteomes" id="UP000004995">
    <property type="component" value="Unassembled WGS sequence"/>
</dbReference>
<reference evidence="2" key="2">
    <citation type="submission" date="2018-08" db="UniProtKB">
        <authorList>
            <consortium name="EnsemblPlants"/>
        </authorList>
    </citation>
    <scope>IDENTIFICATION</scope>
    <source>
        <strain evidence="2">Yugu1</strain>
    </source>
</reference>
<keyword evidence="3" id="KW-1185">Reference proteome</keyword>
<dbReference type="AlphaFoldDB" id="K3ZF48"/>
<evidence type="ECO:0000313" key="2">
    <source>
        <dbReference type="EnsemblPlants" id="KQL16747"/>
    </source>
</evidence>